<dbReference type="Pfam" id="PF00480">
    <property type="entry name" value="ROK"/>
    <property type="match status" value="1"/>
</dbReference>
<dbReference type="InterPro" id="IPR004654">
    <property type="entry name" value="ROK_glcA"/>
</dbReference>
<dbReference type="GO" id="GO:0004340">
    <property type="term" value="F:glucokinase activity"/>
    <property type="evidence" value="ECO:0007669"/>
    <property type="project" value="UniProtKB-EC"/>
</dbReference>
<evidence type="ECO:0000256" key="2">
    <source>
        <dbReference type="ARBA" id="ARBA00012323"/>
    </source>
</evidence>
<gene>
    <name evidence="10" type="ORF">GCM10011575_37430</name>
</gene>
<evidence type="ECO:0000256" key="4">
    <source>
        <dbReference type="ARBA" id="ARBA00022679"/>
    </source>
</evidence>
<dbReference type="GO" id="GO:0006096">
    <property type="term" value="P:glycolytic process"/>
    <property type="evidence" value="ECO:0007669"/>
    <property type="project" value="InterPro"/>
</dbReference>
<evidence type="ECO:0000256" key="7">
    <source>
        <dbReference type="ARBA" id="ARBA00022840"/>
    </source>
</evidence>
<dbReference type="EMBL" id="BMMZ01000011">
    <property type="protein sequence ID" value="GGL75749.1"/>
    <property type="molecule type" value="Genomic_DNA"/>
</dbReference>
<dbReference type="InterPro" id="IPR000600">
    <property type="entry name" value="ROK"/>
</dbReference>
<protein>
    <recommendedName>
        <fullName evidence="3">Glucokinase</fullName>
        <ecNumber evidence="2">2.7.1.2</ecNumber>
    </recommendedName>
    <alternativeName>
        <fullName evidence="8">Glucose kinase</fullName>
    </alternativeName>
</protein>
<dbReference type="InterPro" id="IPR049874">
    <property type="entry name" value="ROK_cs"/>
</dbReference>
<evidence type="ECO:0000256" key="5">
    <source>
        <dbReference type="ARBA" id="ARBA00022741"/>
    </source>
</evidence>
<dbReference type="Gene3D" id="3.30.420.40">
    <property type="match status" value="2"/>
</dbReference>
<keyword evidence="5" id="KW-0547">Nucleotide-binding</keyword>
<reference evidence="10" key="2">
    <citation type="submission" date="2020-09" db="EMBL/GenBank/DDBJ databases">
        <authorList>
            <person name="Sun Q."/>
            <person name="Zhou Y."/>
        </authorList>
    </citation>
    <scope>NUCLEOTIDE SEQUENCE</scope>
    <source>
        <strain evidence="10">CGMCC 4.7306</strain>
    </source>
</reference>
<evidence type="ECO:0000256" key="1">
    <source>
        <dbReference type="ARBA" id="ARBA00006479"/>
    </source>
</evidence>
<reference evidence="10" key="1">
    <citation type="journal article" date="2014" name="Int. J. Syst. Evol. Microbiol.">
        <title>Complete genome sequence of Corynebacterium casei LMG S-19264T (=DSM 44701T), isolated from a smear-ripened cheese.</title>
        <authorList>
            <consortium name="US DOE Joint Genome Institute (JGI-PGF)"/>
            <person name="Walter F."/>
            <person name="Albersmeier A."/>
            <person name="Kalinowski J."/>
            <person name="Ruckert C."/>
        </authorList>
    </citation>
    <scope>NUCLEOTIDE SEQUENCE</scope>
    <source>
        <strain evidence="10">CGMCC 4.7306</strain>
    </source>
</reference>
<keyword evidence="7" id="KW-0067">ATP-binding</keyword>
<dbReference type="AlphaFoldDB" id="A0A917SE58"/>
<evidence type="ECO:0000256" key="6">
    <source>
        <dbReference type="ARBA" id="ARBA00022777"/>
    </source>
</evidence>
<comment type="similarity">
    <text evidence="1">Belongs to the ROK (NagC/XylR) family.</text>
</comment>
<evidence type="ECO:0000313" key="11">
    <source>
        <dbReference type="Proteomes" id="UP000613840"/>
    </source>
</evidence>
<comment type="caution">
    <text evidence="10">The sequence shown here is derived from an EMBL/GenBank/DDBJ whole genome shotgun (WGS) entry which is preliminary data.</text>
</comment>
<dbReference type="PANTHER" id="PTHR18964">
    <property type="entry name" value="ROK (REPRESSOR, ORF, KINASE) FAMILY"/>
    <property type="match status" value="1"/>
</dbReference>
<evidence type="ECO:0000256" key="3">
    <source>
        <dbReference type="ARBA" id="ARBA00014701"/>
    </source>
</evidence>
<evidence type="ECO:0000256" key="8">
    <source>
        <dbReference type="ARBA" id="ARBA00032386"/>
    </source>
</evidence>
<dbReference type="NCBIfam" id="TIGR00744">
    <property type="entry name" value="ROK_glcA_fam"/>
    <property type="match status" value="1"/>
</dbReference>
<dbReference type="GO" id="GO:0005737">
    <property type="term" value="C:cytoplasm"/>
    <property type="evidence" value="ECO:0007669"/>
    <property type="project" value="InterPro"/>
</dbReference>
<sequence>MARATDRTDADVRAVRPRVPRAAARASARTSARPTSRGARLGAQPAPYSIGVDIGGTKVAAGVVDGAGRIVERVLAATPSHSPLAVEDTITAVVGDLRSRHLVETVGIGAAGWVDTNQSVVRFSPHLAWRQEPLKAKLEQRIDLPLIVDNDANAAAWAEYRFGAGAGASVMVCITLGTGIGGGLVLNGQLFRGSYGMAGEWGHMITVPGGHLCECGNRGCWEQYASGNALVRDAKALIASGSPVVQGLVESVGGPDSITGPAITEAAVAGEPLARELLADIGRSLGVGIANLAAALDPELVVVGGGVSAAGDLLLTPTREAFERTLTGRGFRPQARIELAHFRNDAGLVGAADLARHSLIEPPGTVIGGFWPRRRRVRRERPRKDPGPLRQVAAKRWGD</sequence>
<evidence type="ECO:0000313" key="10">
    <source>
        <dbReference type="EMBL" id="GGL75749.1"/>
    </source>
</evidence>
<dbReference type="InterPro" id="IPR043129">
    <property type="entry name" value="ATPase_NBD"/>
</dbReference>
<feature type="region of interest" description="Disordered" evidence="9">
    <location>
        <begin position="378"/>
        <end position="399"/>
    </location>
</feature>
<keyword evidence="11" id="KW-1185">Reference proteome</keyword>
<proteinExistence type="inferred from homology"/>
<dbReference type="GO" id="GO:0005524">
    <property type="term" value="F:ATP binding"/>
    <property type="evidence" value="ECO:0007669"/>
    <property type="project" value="UniProtKB-KW"/>
</dbReference>
<dbReference type="PROSITE" id="PS01125">
    <property type="entry name" value="ROK"/>
    <property type="match status" value="1"/>
</dbReference>
<feature type="compositionally biased region" description="Low complexity" evidence="9">
    <location>
        <begin position="20"/>
        <end position="40"/>
    </location>
</feature>
<feature type="region of interest" description="Disordered" evidence="9">
    <location>
        <begin position="1"/>
        <end position="42"/>
    </location>
</feature>
<keyword evidence="4" id="KW-0808">Transferase</keyword>
<accession>A0A917SE58</accession>
<dbReference type="EC" id="2.7.1.2" evidence="2"/>
<dbReference type="Proteomes" id="UP000613840">
    <property type="component" value="Unassembled WGS sequence"/>
</dbReference>
<dbReference type="SUPFAM" id="SSF53067">
    <property type="entry name" value="Actin-like ATPase domain"/>
    <property type="match status" value="1"/>
</dbReference>
<evidence type="ECO:0000256" key="9">
    <source>
        <dbReference type="SAM" id="MobiDB-lite"/>
    </source>
</evidence>
<dbReference type="PANTHER" id="PTHR18964:SF173">
    <property type="entry name" value="GLUCOKINASE"/>
    <property type="match status" value="1"/>
</dbReference>
<keyword evidence="6" id="KW-0418">Kinase</keyword>
<feature type="compositionally biased region" description="Basic and acidic residues" evidence="9">
    <location>
        <begin position="1"/>
        <end position="14"/>
    </location>
</feature>
<name>A0A917SE58_9ACTN</name>
<organism evidence="10 11">
    <name type="scientific">Microlunatus endophyticus</name>
    <dbReference type="NCBI Taxonomy" id="1716077"/>
    <lineage>
        <taxon>Bacteria</taxon>
        <taxon>Bacillati</taxon>
        <taxon>Actinomycetota</taxon>
        <taxon>Actinomycetes</taxon>
        <taxon>Propionibacteriales</taxon>
        <taxon>Propionibacteriaceae</taxon>
        <taxon>Microlunatus</taxon>
    </lineage>
</organism>